<organism evidence="2 3">
    <name type="scientific">Fusarium longipes</name>
    <dbReference type="NCBI Taxonomy" id="694270"/>
    <lineage>
        <taxon>Eukaryota</taxon>
        <taxon>Fungi</taxon>
        <taxon>Dikarya</taxon>
        <taxon>Ascomycota</taxon>
        <taxon>Pezizomycotina</taxon>
        <taxon>Sordariomycetes</taxon>
        <taxon>Hypocreomycetidae</taxon>
        <taxon>Hypocreales</taxon>
        <taxon>Nectriaceae</taxon>
        <taxon>Fusarium</taxon>
    </lineage>
</organism>
<feature type="compositionally biased region" description="Acidic residues" evidence="1">
    <location>
        <begin position="70"/>
        <end position="79"/>
    </location>
</feature>
<feature type="region of interest" description="Disordered" evidence="1">
    <location>
        <begin position="14"/>
        <end position="83"/>
    </location>
</feature>
<dbReference type="OrthoDB" id="5222624at2759"/>
<protein>
    <submittedName>
        <fullName evidence="2">Uncharacterized protein</fullName>
    </submittedName>
</protein>
<evidence type="ECO:0000313" key="2">
    <source>
        <dbReference type="EMBL" id="RGP79745.1"/>
    </source>
</evidence>
<sequence>MPIFSYLCSWVKPRQRRGDEPSNSFPFGKKKRTKSGLSTTDDEDHQRSTIIRKSLQSRTSSRVAVRPEDNNYETEEDDSSTSLRTDWKAYEADIQRNKSMIFIISTSTTIFWVQLHQSVLPNFTNNLKFNSEPNLTQALKGFPIVPKPKPEHDE</sequence>
<name>A0A395T6B5_9HYPO</name>
<feature type="compositionally biased region" description="Polar residues" evidence="1">
    <location>
        <begin position="48"/>
        <end position="62"/>
    </location>
</feature>
<evidence type="ECO:0000256" key="1">
    <source>
        <dbReference type="SAM" id="MobiDB-lite"/>
    </source>
</evidence>
<dbReference type="Proteomes" id="UP000266234">
    <property type="component" value="Unassembled WGS sequence"/>
</dbReference>
<reference evidence="2 3" key="1">
    <citation type="journal article" date="2018" name="PLoS Pathog.">
        <title>Evolution of structural diversity of trichothecenes, a family of toxins produced by plant pathogenic and entomopathogenic fungi.</title>
        <authorList>
            <person name="Proctor R.H."/>
            <person name="McCormick S.P."/>
            <person name="Kim H.S."/>
            <person name="Cardoza R.E."/>
            <person name="Stanley A.M."/>
            <person name="Lindo L."/>
            <person name="Kelly A."/>
            <person name="Brown D.W."/>
            <person name="Lee T."/>
            <person name="Vaughan M.M."/>
            <person name="Alexander N.J."/>
            <person name="Busman M."/>
            <person name="Gutierrez S."/>
        </authorList>
    </citation>
    <scope>NUCLEOTIDE SEQUENCE [LARGE SCALE GENOMIC DNA]</scope>
    <source>
        <strain evidence="2 3">NRRL 20695</strain>
    </source>
</reference>
<keyword evidence="3" id="KW-1185">Reference proteome</keyword>
<comment type="caution">
    <text evidence="2">The sequence shown here is derived from an EMBL/GenBank/DDBJ whole genome shotgun (WGS) entry which is preliminary data.</text>
</comment>
<dbReference type="EMBL" id="PXOG01000042">
    <property type="protein sequence ID" value="RGP79745.1"/>
    <property type="molecule type" value="Genomic_DNA"/>
</dbReference>
<gene>
    <name evidence="2" type="ORF">FLONG3_2189</name>
</gene>
<accession>A0A395T6B5</accession>
<proteinExistence type="predicted"/>
<dbReference type="AlphaFoldDB" id="A0A395T6B5"/>
<evidence type="ECO:0000313" key="3">
    <source>
        <dbReference type="Proteomes" id="UP000266234"/>
    </source>
</evidence>